<dbReference type="AlphaFoldDB" id="A0AA36NA99"/>
<gene>
    <name evidence="2" type="ORF">EVOR1521_LOCUS20364</name>
</gene>
<dbReference type="Proteomes" id="UP001178507">
    <property type="component" value="Unassembled WGS sequence"/>
</dbReference>
<reference evidence="2" key="1">
    <citation type="submission" date="2023-08" db="EMBL/GenBank/DDBJ databases">
        <authorList>
            <person name="Chen Y."/>
            <person name="Shah S."/>
            <person name="Dougan E. K."/>
            <person name="Thang M."/>
            <person name="Chan C."/>
        </authorList>
    </citation>
    <scope>NUCLEOTIDE SEQUENCE</scope>
</reference>
<evidence type="ECO:0000313" key="2">
    <source>
        <dbReference type="EMBL" id="CAJ1396081.1"/>
    </source>
</evidence>
<evidence type="ECO:0000313" key="3">
    <source>
        <dbReference type="Proteomes" id="UP001178507"/>
    </source>
</evidence>
<organism evidence="2 3">
    <name type="scientific">Effrenium voratum</name>
    <dbReference type="NCBI Taxonomy" id="2562239"/>
    <lineage>
        <taxon>Eukaryota</taxon>
        <taxon>Sar</taxon>
        <taxon>Alveolata</taxon>
        <taxon>Dinophyceae</taxon>
        <taxon>Suessiales</taxon>
        <taxon>Symbiodiniaceae</taxon>
        <taxon>Effrenium</taxon>
    </lineage>
</organism>
<keyword evidence="3" id="KW-1185">Reference proteome</keyword>
<protein>
    <submittedName>
        <fullName evidence="2">Uncharacterized protein</fullName>
    </submittedName>
</protein>
<proteinExistence type="predicted"/>
<comment type="caution">
    <text evidence="2">The sequence shown here is derived from an EMBL/GenBank/DDBJ whole genome shotgun (WGS) entry which is preliminary data.</text>
</comment>
<accession>A0AA36NA99</accession>
<evidence type="ECO:0000256" key="1">
    <source>
        <dbReference type="SAM" id="MobiDB-lite"/>
    </source>
</evidence>
<sequence length="439" mass="48950">MRINRAVYAAAVLLADGADHTSRIWRIGQATRTISRVARALLALGPQRRGISKTSIPEEKLYGSSASEIWFEAWTRCKVKLHLPREQGQLRSLEGWKMTRKLPFTVHLARPRLDFPCGVLDFEVTLGRLRFGSPWVLALLGSGEQRYERPFQQDPNTWTLPVSACFGRVSGPFERQPPHLPKPKPKPSKRKQRQTQKATAGLGRGDVLVREDFLQPQELSMLEAWESRCQKSLEKSEEKNEGEECLARGCVAYCGLWQMAQVARPEELQLLLEVTKRSLALVRGAGDLQVTAYEYSGQVWPHWATFQNYQPGGKHILHPDTDKGEHCLSLAVSFSTHGADFTGGEIKIFECPKTVPDCGNRGRARTFVPVSGGPFARQTPNGSVVLKPGEWLWDGEPEAAFPVRHRLLPKRGKAIAWLSETVHQAMSSMGAGMGWGAVG</sequence>
<dbReference type="EMBL" id="CAUJNA010003217">
    <property type="protein sequence ID" value="CAJ1396081.1"/>
    <property type="molecule type" value="Genomic_DNA"/>
</dbReference>
<feature type="compositionally biased region" description="Basic residues" evidence="1">
    <location>
        <begin position="181"/>
        <end position="194"/>
    </location>
</feature>
<feature type="region of interest" description="Disordered" evidence="1">
    <location>
        <begin position="171"/>
        <end position="201"/>
    </location>
</feature>
<name>A0AA36NA99_9DINO</name>